<accession>A0A511XF35</accession>
<dbReference type="EMBL" id="BJYF01000041">
    <property type="protein sequence ID" value="GEN61515.1"/>
    <property type="molecule type" value="Genomic_DNA"/>
</dbReference>
<evidence type="ECO:0000313" key="1">
    <source>
        <dbReference type="EMBL" id="GEN61515.1"/>
    </source>
</evidence>
<name>A0A511XF35_9PROT</name>
<dbReference type="OrthoDB" id="7477519at2"/>
<evidence type="ECO:0000313" key="2">
    <source>
        <dbReference type="Proteomes" id="UP000321635"/>
    </source>
</evidence>
<proteinExistence type="predicted"/>
<dbReference type="Proteomes" id="UP000321635">
    <property type="component" value="Unassembled WGS sequence"/>
</dbReference>
<protein>
    <recommendedName>
        <fullName evidence="3">Helix-turn-helix domain-containing protein</fullName>
    </recommendedName>
</protein>
<comment type="caution">
    <text evidence="1">The sequence shown here is derived from an EMBL/GenBank/DDBJ whole genome shotgun (WGS) entry which is preliminary data.</text>
</comment>
<dbReference type="STRING" id="1120919.GCA_000429165_03581"/>
<dbReference type="AlphaFoldDB" id="A0A511XF35"/>
<reference evidence="1 2" key="1">
    <citation type="submission" date="2019-07" db="EMBL/GenBank/DDBJ databases">
        <title>Whole genome shotgun sequence of Acetobacter nitrogenifigens NBRC 105050.</title>
        <authorList>
            <person name="Hosoyama A."/>
            <person name="Uohara A."/>
            <person name="Ohji S."/>
            <person name="Ichikawa N."/>
        </authorList>
    </citation>
    <scope>NUCLEOTIDE SEQUENCE [LARGE SCALE GENOMIC DNA]</scope>
    <source>
        <strain evidence="1 2">NBRC 105050</strain>
    </source>
</reference>
<organism evidence="1 2">
    <name type="scientific">Acetobacter nitrogenifigens DSM 23921 = NBRC 105050</name>
    <dbReference type="NCBI Taxonomy" id="1120919"/>
    <lineage>
        <taxon>Bacteria</taxon>
        <taxon>Pseudomonadati</taxon>
        <taxon>Pseudomonadota</taxon>
        <taxon>Alphaproteobacteria</taxon>
        <taxon>Acetobacterales</taxon>
        <taxon>Acetobacteraceae</taxon>
        <taxon>Acetobacter</taxon>
    </lineage>
</organism>
<evidence type="ECO:0008006" key="3">
    <source>
        <dbReference type="Google" id="ProtNLM"/>
    </source>
</evidence>
<sequence>MSDSLWTSRELAAFLRYQESTVRRLVSQHPERLPPRVAGLGRPRWDAETVRRWAAMPAASGVRRGRPRVVAGF</sequence>
<keyword evidence="2" id="KW-1185">Reference proteome</keyword>
<dbReference type="RefSeq" id="WP_084440685.1">
    <property type="nucleotide sequence ID" value="NZ_AUBI01000025.1"/>
</dbReference>
<gene>
    <name evidence="1" type="ORF">ANI02nite_33990</name>
</gene>